<gene>
    <name evidence="1" type="ORF">OFUS_LOCUS16287</name>
</gene>
<organism evidence="1 2">
    <name type="scientific">Owenia fusiformis</name>
    <name type="common">Polychaete worm</name>
    <dbReference type="NCBI Taxonomy" id="6347"/>
    <lineage>
        <taxon>Eukaryota</taxon>
        <taxon>Metazoa</taxon>
        <taxon>Spiralia</taxon>
        <taxon>Lophotrochozoa</taxon>
        <taxon>Annelida</taxon>
        <taxon>Polychaeta</taxon>
        <taxon>Sedentaria</taxon>
        <taxon>Canalipalpata</taxon>
        <taxon>Sabellida</taxon>
        <taxon>Oweniida</taxon>
        <taxon>Oweniidae</taxon>
        <taxon>Owenia</taxon>
    </lineage>
</organism>
<reference evidence="1" key="1">
    <citation type="submission" date="2022-03" db="EMBL/GenBank/DDBJ databases">
        <authorList>
            <person name="Martin C."/>
        </authorList>
    </citation>
    <scope>NUCLEOTIDE SEQUENCE</scope>
</reference>
<protein>
    <submittedName>
        <fullName evidence="1">Uncharacterized protein</fullName>
    </submittedName>
</protein>
<sequence>MYLLLTQRMLYVSVSDTIRSIEDIGNQSFTKYTTERLVERTEPLDTPIKRHKIAMLSSKIPKRTNQKSQIKKLRNDCDLFSKLYITCQTRNIDLDDFLMHENQEYPPSLAKYGVLRNGD</sequence>
<dbReference type="OrthoDB" id="6148720at2759"/>
<dbReference type="Proteomes" id="UP000749559">
    <property type="component" value="Unassembled WGS sequence"/>
</dbReference>
<dbReference type="EMBL" id="CAIIXF020000008">
    <property type="protein sequence ID" value="CAH1791172.1"/>
    <property type="molecule type" value="Genomic_DNA"/>
</dbReference>
<evidence type="ECO:0000313" key="1">
    <source>
        <dbReference type="EMBL" id="CAH1791172.1"/>
    </source>
</evidence>
<dbReference type="AlphaFoldDB" id="A0A8J1XXV2"/>
<comment type="caution">
    <text evidence="1">The sequence shown here is derived from an EMBL/GenBank/DDBJ whole genome shotgun (WGS) entry which is preliminary data.</text>
</comment>
<evidence type="ECO:0000313" key="2">
    <source>
        <dbReference type="Proteomes" id="UP000749559"/>
    </source>
</evidence>
<name>A0A8J1XXV2_OWEFU</name>
<keyword evidence="2" id="KW-1185">Reference proteome</keyword>
<feature type="non-terminal residue" evidence="1">
    <location>
        <position position="119"/>
    </location>
</feature>
<proteinExistence type="predicted"/>
<dbReference type="PANTHER" id="PTHR47018">
    <property type="entry name" value="CXC DOMAIN-CONTAINING PROTEIN-RELATED"/>
    <property type="match status" value="1"/>
</dbReference>
<accession>A0A8J1XXV2</accession>